<dbReference type="InterPro" id="IPR050219">
    <property type="entry name" value="DnaG_primase"/>
</dbReference>
<dbReference type="PROSITE" id="PS50880">
    <property type="entry name" value="TOPRIM"/>
    <property type="match status" value="1"/>
</dbReference>
<dbReference type="SUPFAM" id="SSF57783">
    <property type="entry name" value="Zinc beta-ribbon"/>
    <property type="match status" value="1"/>
</dbReference>
<keyword evidence="5 12" id="KW-0235">DNA replication</keyword>
<evidence type="ECO:0000256" key="9">
    <source>
        <dbReference type="ARBA" id="ARBA00022842"/>
    </source>
</evidence>
<keyword evidence="8 12" id="KW-0862">Zinc</keyword>
<keyword evidence="6 12" id="KW-0479">Metal-binding</keyword>
<evidence type="ECO:0000256" key="4">
    <source>
        <dbReference type="ARBA" id="ARBA00022695"/>
    </source>
</evidence>
<feature type="zinc finger region" description="CHC2-type" evidence="12">
    <location>
        <begin position="40"/>
        <end position="64"/>
    </location>
</feature>
<comment type="function">
    <text evidence="12">RNA polymerase that catalyzes the synthesis of short RNA molecules used as primers for DNA polymerase during DNA replication.</text>
</comment>
<evidence type="ECO:0000313" key="15">
    <source>
        <dbReference type="EMBL" id="GAA0343992.1"/>
    </source>
</evidence>
<evidence type="ECO:0000256" key="3">
    <source>
        <dbReference type="ARBA" id="ARBA00022679"/>
    </source>
</evidence>
<evidence type="ECO:0000259" key="14">
    <source>
        <dbReference type="PROSITE" id="PS50880"/>
    </source>
</evidence>
<dbReference type="NCBIfam" id="TIGR01391">
    <property type="entry name" value="dnaG"/>
    <property type="match status" value="1"/>
</dbReference>
<dbReference type="Pfam" id="PF10410">
    <property type="entry name" value="DnaB_bind"/>
    <property type="match status" value="1"/>
</dbReference>
<dbReference type="InterPro" id="IPR002694">
    <property type="entry name" value="Znf_CHC2"/>
</dbReference>
<dbReference type="Proteomes" id="UP001501757">
    <property type="component" value="Unassembled WGS sequence"/>
</dbReference>
<comment type="caution">
    <text evidence="15">The sequence shown here is derived from an EMBL/GenBank/DDBJ whole genome shotgun (WGS) entry which is preliminary data.</text>
</comment>
<keyword evidence="10 12" id="KW-0238">DNA-binding</keyword>
<dbReference type="InterPro" id="IPR016136">
    <property type="entry name" value="DNA_helicase_N/primase_C"/>
</dbReference>
<keyword evidence="1 12" id="KW-0240">DNA-directed RNA polymerase</keyword>
<dbReference type="EC" id="2.7.7.101" evidence="12"/>
<dbReference type="Gene3D" id="1.10.860.10">
    <property type="entry name" value="DNAb Helicase, Chain A"/>
    <property type="match status" value="1"/>
</dbReference>
<name>A0ABP3GHH7_9ALTE</name>
<comment type="catalytic activity">
    <reaction evidence="12">
        <text>ssDNA + n NTP = ssDNA/pppN(pN)n-1 hybrid + (n-1) diphosphate.</text>
        <dbReference type="EC" id="2.7.7.101"/>
    </reaction>
</comment>
<protein>
    <recommendedName>
        <fullName evidence="12">DNA primase</fullName>
        <ecNumber evidence="12">2.7.7.101</ecNumber>
    </recommendedName>
</protein>
<comment type="cofactor">
    <cofactor evidence="12">
        <name>Zn(2+)</name>
        <dbReference type="ChEBI" id="CHEBI:29105"/>
    </cofactor>
    <text evidence="12">Binds 1 zinc ion per monomer.</text>
</comment>
<evidence type="ECO:0000313" key="16">
    <source>
        <dbReference type="Proteomes" id="UP001501757"/>
    </source>
</evidence>
<dbReference type="Gene3D" id="3.90.980.10">
    <property type="entry name" value="DNA primase, catalytic core, N-terminal domain"/>
    <property type="match status" value="1"/>
</dbReference>
<reference evidence="16" key="1">
    <citation type="journal article" date="2019" name="Int. J. Syst. Evol. Microbiol.">
        <title>The Global Catalogue of Microorganisms (GCM) 10K type strain sequencing project: providing services to taxonomists for standard genome sequencing and annotation.</title>
        <authorList>
            <consortium name="The Broad Institute Genomics Platform"/>
            <consortium name="The Broad Institute Genome Sequencing Center for Infectious Disease"/>
            <person name="Wu L."/>
            <person name="Ma J."/>
        </authorList>
    </citation>
    <scope>NUCLEOTIDE SEQUENCE [LARGE SCALE GENOMIC DNA]</scope>
    <source>
        <strain evidence="16">JCM 13378</strain>
    </source>
</reference>
<dbReference type="InterPro" id="IPR013264">
    <property type="entry name" value="DNAG_N"/>
</dbReference>
<evidence type="ECO:0000256" key="1">
    <source>
        <dbReference type="ARBA" id="ARBA00022478"/>
    </source>
</evidence>
<dbReference type="SUPFAM" id="SSF117023">
    <property type="entry name" value="DNA primase DnaG, C-terminal domain"/>
    <property type="match status" value="1"/>
</dbReference>
<feature type="domain" description="Toprim" evidence="14">
    <location>
        <begin position="262"/>
        <end position="344"/>
    </location>
</feature>
<dbReference type="InterPro" id="IPR013173">
    <property type="entry name" value="DNA_primase_DnaG_DnaB-bd_dom"/>
</dbReference>
<dbReference type="PANTHER" id="PTHR30313:SF2">
    <property type="entry name" value="DNA PRIMASE"/>
    <property type="match status" value="1"/>
</dbReference>
<keyword evidence="4 12" id="KW-0548">Nucleotidyltransferase</keyword>
<keyword evidence="7 12" id="KW-0863">Zinc-finger</keyword>
<dbReference type="Gene3D" id="1.20.50.20">
    <property type="entry name" value="DnaG, RNA polymerase domain, helical bundle"/>
    <property type="match status" value="1"/>
</dbReference>
<keyword evidence="11 12" id="KW-0804">Transcription</keyword>
<dbReference type="InterPro" id="IPR006171">
    <property type="entry name" value="TOPRIM_dom"/>
</dbReference>
<dbReference type="InterPro" id="IPR019475">
    <property type="entry name" value="DNA_primase_DnaB-bd"/>
</dbReference>
<evidence type="ECO:0000256" key="7">
    <source>
        <dbReference type="ARBA" id="ARBA00022771"/>
    </source>
</evidence>
<evidence type="ECO:0000256" key="10">
    <source>
        <dbReference type="ARBA" id="ARBA00023125"/>
    </source>
</evidence>
<evidence type="ECO:0000256" key="2">
    <source>
        <dbReference type="ARBA" id="ARBA00022515"/>
    </source>
</evidence>
<keyword evidence="16" id="KW-1185">Reference proteome</keyword>
<dbReference type="InterPro" id="IPR037068">
    <property type="entry name" value="DNA_primase_core_N_sf"/>
</dbReference>
<keyword evidence="2 12" id="KW-0639">Primosome</keyword>
<dbReference type="PANTHER" id="PTHR30313">
    <property type="entry name" value="DNA PRIMASE"/>
    <property type="match status" value="1"/>
</dbReference>
<dbReference type="HAMAP" id="MF_00974">
    <property type="entry name" value="DNA_primase_DnaG"/>
    <property type="match status" value="1"/>
</dbReference>
<dbReference type="Pfam" id="PF08275">
    <property type="entry name" value="DNAG_N"/>
    <property type="match status" value="1"/>
</dbReference>
<dbReference type="CDD" id="cd03364">
    <property type="entry name" value="TOPRIM_DnaG_primases"/>
    <property type="match status" value="1"/>
</dbReference>
<dbReference type="InterPro" id="IPR034151">
    <property type="entry name" value="TOPRIM_DnaG_bac"/>
</dbReference>
<dbReference type="SMART" id="SM00400">
    <property type="entry name" value="ZnF_CHCC"/>
    <property type="match status" value="1"/>
</dbReference>
<dbReference type="Pfam" id="PF13155">
    <property type="entry name" value="Toprim_2"/>
    <property type="match status" value="1"/>
</dbReference>
<dbReference type="SUPFAM" id="SSF56731">
    <property type="entry name" value="DNA primase core"/>
    <property type="match status" value="1"/>
</dbReference>
<evidence type="ECO:0000256" key="12">
    <source>
        <dbReference type="HAMAP-Rule" id="MF_00974"/>
    </source>
</evidence>
<dbReference type="Pfam" id="PF08278">
    <property type="entry name" value="DnaG_DnaB_bind"/>
    <property type="match status" value="1"/>
</dbReference>
<gene>
    <name evidence="12 15" type="primary">dnaG</name>
    <name evidence="15" type="ORF">GCM10009092_05670</name>
</gene>
<dbReference type="SMART" id="SM00493">
    <property type="entry name" value="TOPRIM"/>
    <property type="match status" value="1"/>
</dbReference>
<dbReference type="EMBL" id="BAAAEI010000005">
    <property type="protein sequence ID" value="GAA0343992.1"/>
    <property type="molecule type" value="Genomic_DNA"/>
</dbReference>
<feature type="region of interest" description="Disordered" evidence="13">
    <location>
        <begin position="96"/>
        <end position="117"/>
    </location>
</feature>
<keyword evidence="3 12" id="KW-0808">Transferase</keyword>
<evidence type="ECO:0000256" key="5">
    <source>
        <dbReference type="ARBA" id="ARBA00022705"/>
    </source>
</evidence>
<comment type="subunit">
    <text evidence="12">Monomer. Interacts with DnaB.</text>
</comment>
<dbReference type="RefSeq" id="WP_343841535.1">
    <property type="nucleotide sequence ID" value="NZ_BAAAEI010000005.1"/>
</dbReference>
<evidence type="ECO:0000256" key="11">
    <source>
        <dbReference type="ARBA" id="ARBA00023163"/>
    </source>
</evidence>
<dbReference type="InterPro" id="IPR036977">
    <property type="entry name" value="DNA_primase_Znf_CHC2"/>
</dbReference>
<dbReference type="InterPro" id="IPR006295">
    <property type="entry name" value="DNA_primase_DnaG"/>
</dbReference>
<sequence>MAGLIPRDFIDDLLARTDIVELIDSRVRLKKAGRNYQACCPFHNEKSPSFTVSQDKQFYHCFGCGAHGNAISFLMEYDRLEFPDAIEELARYQGVEVPREQGKSPQQSKEKRQQQENDYELMEKVTRFFVHQLKNHANAPQAIDYLKGRGLSGDIVKQFNIGYAPSDWDSALKTFGRTPALQQQLLDLKVVSENDQRRRFDFFRDRIMFPIRDRRGRVVGFGGRVMGDGSPKYLNSPETRIFHKGHELYGFYQARQANRKLERLMIVEGYMDVVALAQYGIDYAVASLGTATTAEHIQMLFRAAPQLICCYDGDRAGRDAAWRALENALPYIKDGVEMKFLFLPDGEDPDTLVRKLGKEAFEAKLDEAVPLSRFFFDSLMSRHHTKSNEGKAALKAEAMPLLNQIPESTQKKMLEEQLNEYTLEDKNLRLKREIEEAYQRHKPRQVDNQLLSRHSWTPVRLLLRLLLEKPALAAAFPDYSPAILADAQISGLDVLQQVHGYCLANPHYNTPHLLERFRGHKIQDSLSKLMSMDLPVDDNNPIESLYRDGFDRLINFYLQSRCDELLAKARLGTISMQEKQELNSLMRDL</sequence>
<dbReference type="Gene3D" id="3.90.580.10">
    <property type="entry name" value="Zinc finger, CHC2-type domain"/>
    <property type="match status" value="1"/>
</dbReference>
<evidence type="ECO:0000256" key="13">
    <source>
        <dbReference type="SAM" id="MobiDB-lite"/>
    </source>
</evidence>
<dbReference type="Pfam" id="PF01807">
    <property type="entry name" value="Zn_ribbon_DnaG"/>
    <property type="match status" value="1"/>
</dbReference>
<dbReference type="InterPro" id="IPR030846">
    <property type="entry name" value="DnaG_bac"/>
</dbReference>
<comment type="domain">
    <text evidence="12">Contains an N-terminal zinc-binding domain, a central core domain that contains the primase activity, and a C-terminal DnaB-binding domain.</text>
</comment>
<keyword evidence="9" id="KW-0460">Magnesium</keyword>
<feature type="compositionally biased region" description="Basic and acidic residues" evidence="13">
    <location>
        <begin position="97"/>
        <end position="117"/>
    </location>
</feature>
<dbReference type="SMART" id="SM00766">
    <property type="entry name" value="DnaG_DnaB_bind"/>
    <property type="match status" value="1"/>
</dbReference>
<proteinExistence type="inferred from homology"/>
<accession>A0ABP3GHH7</accession>
<organism evidence="15 16">
    <name type="scientific">Bowmanella denitrificans</name>
    <dbReference type="NCBI Taxonomy" id="366582"/>
    <lineage>
        <taxon>Bacteria</taxon>
        <taxon>Pseudomonadati</taxon>
        <taxon>Pseudomonadota</taxon>
        <taxon>Gammaproteobacteria</taxon>
        <taxon>Alteromonadales</taxon>
        <taxon>Alteromonadaceae</taxon>
        <taxon>Bowmanella</taxon>
    </lineage>
</organism>
<dbReference type="Gene3D" id="3.40.1360.10">
    <property type="match status" value="1"/>
</dbReference>
<evidence type="ECO:0000256" key="8">
    <source>
        <dbReference type="ARBA" id="ARBA00022833"/>
    </source>
</evidence>
<evidence type="ECO:0000256" key="6">
    <source>
        <dbReference type="ARBA" id="ARBA00022723"/>
    </source>
</evidence>
<comment type="similarity">
    <text evidence="12">Belongs to the DnaG primase family.</text>
</comment>